<evidence type="ECO:0000256" key="1">
    <source>
        <dbReference type="SAM" id="SignalP"/>
    </source>
</evidence>
<accession>A0A517VHL3</accession>
<dbReference type="Gene3D" id="2.60.40.1120">
    <property type="entry name" value="Carboxypeptidase-like, regulatory domain"/>
    <property type="match status" value="1"/>
</dbReference>
<gene>
    <name evidence="2" type="ORF">Pan161_41620</name>
</gene>
<reference evidence="2 3" key="1">
    <citation type="submission" date="2019-02" db="EMBL/GenBank/DDBJ databases">
        <title>Deep-cultivation of Planctomycetes and their phenomic and genomic characterization uncovers novel biology.</title>
        <authorList>
            <person name="Wiegand S."/>
            <person name="Jogler M."/>
            <person name="Boedeker C."/>
            <person name="Pinto D."/>
            <person name="Vollmers J."/>
            <person name="Rivas-Marin E."/>
            <person name="Kohn T."/>
            <person name="Peeters S.H."/>
            <person name="Heuer A."/>
            <person name="Rast P."/>
            <person name="Oberbeckmann S."/>
            <person name="Bunk B."/>
            <person name="Jeske O."/>
            <person name="Meyerdierks A."/>
            <person name="Storesund J.E."/>
            <person name="Kallscheuer N."/>
            <person name="Luecker S."/>
            <person name="Lage O.M."/>
            <person name="Pohl T."/>
            <person name="Merkel B.J."/>
            <person name="Hornburger P."/>
            <person name="Mueller R.-W."/>
            <person name="Bruemmer F."/>
            <person name="Labrenz M."/>
            <person name="Spormann A.M."/>
            <person name="Op den Camp H."/>
            <person name="Overmann J."/>
            <person name="Amann R."/>
            <person name="Jetten M.S.M."/>
            <person name="Mascher T."/>
            <person name="Medema M.H."/>
            <person name="Devos D.P."/>
            <person name="Kaster A.-K."/>
            <person name="Ovreas L."/>
            <person name="Rohde M."/>
            <person name="Galperin M.Y."/>
            <person name="Jogler C."/>
        </authorList>
    </citation>
    <scope>NUCLEOTIDE SEQUENCE [LARGE SCALE GENOMIC DNA]</scope>
    <source>
        <strain evidence="2 3">Pan161</strain>
    </source>
</reference>
<evidence type="ECO:0000313" key="3">
    <source>
        <dbReference type="Proteomes" id="UP000316855"/>
    </source>
</evidence>
<dbReference type="SUPFAM" id="SSF49464">
    <property type="entry name" value="Carboxypeptidase regulatory domain-like"/>
    <property type="match status" value="1"/>
</dbReference>
<evidence type="ECO:0008006" key="4">
    <source>
        <dbReference type="Google" id="ProtNLM"/>
    </source>
</evidence>
<keyword evidence="1" id="KW-0732">Signal</keyword>
<dbReference type="PROSITE" id="PS51257">
    <property type="entry name" value="PROKAR_LIPOPROTEIN"/>
    <property type="match status" value="1"/>
</dbReference>
<protein>
    <recommendedName>
        <fullName evidence="4">Carboxypeptidase regulatory-like domain-containing protein</fullName>
    </recommendedName>
</protein>
<keyword evidence="3" id="KW-1185">Reference proteome</keyword>
<feature type="chain" id="PRO_5022231921" description="Carboxypeptidase regulatory-like domain-containing protein" evidence="1">
    <location>
        <begin position="29"/>
        <end position="131"/>
    </location>
</feature>
<organism evidence="2 3">
    <name type="scientific">Gimesia algae</name>
    <dbReference type="NCBI Taxonomy" id="2527971"/>
    <lineage>
        <taxon>Bacteria</taxon>
        <taxon>Pseudomonadati</taxon>
        <taxon>Planctomycetota</taxon>
        <taxon>Planctomycetia</taxon>
        <taxon>Planctomycetales</taxon>
        <taxon>Planctomycetaceae</taxon>
        <taxon>Gimesia</taxon>
    </lineage>
</organism>
<evidence type="ECO:0000313" key="2">
    <source>
        <dbReference type="EMBL" id="QDT92495.1"/>
    </source>
</evidence>
<name>A0A517VHL3_9PLAN</name>
<dbReference type="InterPro" id="IPR008969">
    <property type="entry name" value="CarboxyPept-like_regulatory"/>
</dbReference>
<sequence precursor="true">MRTMRYFTLMIPVVFSLLSLGCSEQKMADPNEAVEISGVVTLDGKPLSDAEVTFVPADGDPLVGPALTITDNKGSYTMSVNAPRDYKITVDRMTNGGPNPALKEYQGAETSLKAGVSKENTSFDFDLTSAK</sequence>
<proteinExistence type="predicted"/>
<dbReference type="KEGG" id="gax:Pan161_41620"/>
<dbReference type="AlphaFoldDB" id="A0A517VHL3"/>
<feature type="signal peptide" evidence="1">
    <location>
        <begin position="1"/>
        <end position="28"/>
    </location>
</feature>
<dbReference type="RefSeq" id="WP_232103335.1">
    <property type="nucleotide sequence ID" value="NZ_CP036343.1"/>
</dbReference>
<dbReference type="EMBL" id="CP036343">
    <property type="protein sequence ID" value="QDT92495.1"/>
    <property type="molecule type" value="Genomic_DNA"/>
</dbReference>
<dbReference type="Proteomes" id="UP000316855">
    <property type="component" value="Chromosome"/>
</dbReference>